<dbReference type="Proteomes" id="UP000242791">
    <property type="component" value="Unassembled WGS sequence"/>
</dbReference>
<feature type="region of interest" description="Disordered" evidence="1">
    <location>
        <begin position="135"/>
        <end position="168"/>
    </location>
</feature>
<dbReference type="InterPro" id="IPR036514">
    <property type="entry name" value="SGNH_hydro_sf"/>
</dbReference>
<dbReference type="AlphaFoldDB" id="A0A1J9Q7I2"/>
<reference evidence="2 3" key="1">
    <citation type="submission" date="2015-08" db="EMBL/GenBank/DDBJ databases">
        <title>Emmonsia species relationships and genome sequence.</title>
        <authorList>
            <person name="Cuomo C.A."/>
            <person name="Schwartz I.S."/>
            <person name="Kenyon C."/>
            <person name="De Hoog G.S."/>
            <person name="Govender N.P."/>
            <person name="Botha A."/>
            <person name="Moreno L."/>
            <person name="De Vries M."/>
            <person name="Munoz J.F."/>
            <person name="Stielow J.B."/>
        </authorList>
    </citation>
    <scope>NUCLEOTIDE SEQUENCE [LARGE SCALE GENOMIC DNA]</scope>
    <source>
        <strain evidence="2 3">EI222</strain>
    </source>
</reference>
<evidence type="ECO:0000256" key="1">
    <source>
        <dbReference type="SAM" id="MobiDB-lite"/>
    </source>
</evidence>
<keyword evidence="3" id="KW-1185">Reference proteome</keyword>
<organism evidence="2 3">
    <name type="scientific">Blastomyces percursus</name>
    <dbReference type="NCBI Taxonomy" id="1658174"/>
    <lineage>
        <taxon>Eukaryota</taxon>
        <taxon>Fungi</taxon>
        <taxon>Dikarya</taxon>
        <taxon>Ascomycota</taxon>
        <taxon>Pezizomycotina</taxon>
        <taxon>Eurotiomycetes</taxon>
        <taxon>Eurotiomycetidae</taxon>
        <taxon>Onygenales</taxon>
        <taxon>Ajellomycetaceae</taxon>
        <taxon>Blastomyces</taxon>
    </lineage>
</organism>
<dbReference type="OrthoDB" id="6123at2759"/>
<dbReference type="STRING" id="1658174.A0A1J9Q7I2"/>
<sequence>MVSSSNTGQPFSYFGLGHGCEIFKQNNHYYISQVSNSEALAGGADLRILPLGDSITYGQGNSNGNGYRLPLHNLLSSGNKVEYIGHEKHGSMSNNRHEGHKGFPIGPVGDTGKPSYTQRLNIVLLLAGTNDVSSKSISKKRQRCSGASSTISSRPVRTPSSQRSGAGKHVPSLIWRGYYTAY</sequence>
<name>A0A1J9Q7I2_9EURO</name>
<dbReference type="VEuPathDB" id="FungiDB:ACJ73_09608"/>
<dbReference type="GO" id="GO:0004622">
    <property type="term" value="F:phosphatidylcholine lysophospholipase activity"/>
    <property type="evidence" value="ECO:0007669"/>
    <property type="project" value="TreeGrafter"/>
</dbReference>
<dbReference type="InterPro" id="IPR051532">
    <property type="entry name" value="Ester_Hydrolysis_Enzymes"/>
</dbReference>
<accession>A0A1J9Q7I2</accession>
<feature type="compositionally biased region" description="Polar residues" evidence="1">
    <location>
        <begin position="145"/>
        <end position="164"/>
    </location>
</feature>
<comment type="caution">
    <text evidence="2">The sequence shown here is derived from an EMBL/GenBank/DDBJ whole genome shotgun (WGS) entry which is preliminary data.</text>
</comment>
<proteinExistence type="predicted"/>
<gene>
    <name evidence="2" type="ORF">ACJ73_09608</name>
</gene>
<evidence type="ECO:0000313" key="2">
    <source>
        <dbReference type="EMBL" id="OJD11125.1"/>
    </source>
</evidence>
<evidence type="ECO:0008006" key="4">
    <source>
        <dbReference type="Google" id="ProtNLM"/>
    </source>
</evidence>
<protein>
    <recommendedName>
        <fullName evidence="4">SGNH hydrolase-type esterase domain-containing protein</fullName>
    </recommendedName>
</protein>
<dbReference type="Gene3D" id="3.40.50.1110">
    <property type="entry name" value="SGNH hydrolase"/>
    <property type="match status" value="1"/>
</dbReference>
<evidence type="ECO:0000313" key="3">
    <source>
        <dbReference type="Proteomes" id="UP000242791"/>
    </source>
</evidence>
<dbReference type="SUPFAM" id="SSF52266">
    <property type="entry name" value="SGNH hydrolase"/>
    <property type="match status" value="1"/>
</dbReference>
<dbReference type="EMBL" id="LGTZ01002805">
    <property type="protein sequence ID" value="OJD11125.1"/>
    <property type="molecule type" value="Genomic_DNA"/>
</dbReference>
<dbReference type="PANTHER" id="PTHR30383:SF5">
    <property type="entry name" value="SGNH HYDROLASE-TYPE ESTERASE DOMAIN-CONTAINING PROTEIN"/>
    <property type="match status" value="1"/>
</dbReference>
<dbReference type="PANTHER" id="PTHR30383">
    <property type="entry name" value="THIOESTERASE 1/PROTEASE 1/LYSOPHOSPHOLIPASE L1"/>
    <property type="match status" value="1"/>
</dbReference>